<dbReference type="InterPro" id="IPR047717">
    <property type="entry name" value="CC_star_Cory"/>
</dbReference>
<name>A0ABW4DY98_9RHOB</name>
<keyword evidence="2" id="KW-1185">Reference proteome</keyword>
<dbReference type="Proteomes" id="UP001597302">
    <property type="component" value="Unassembled WGS sequence"/>
</dbReference>
<comment type="caution">
    <text evidence="1">The sequence shown here is derived from an EMBL/GenBank/DDBJ whole genome shotgun (WGS) entry which is preliminary data.</text>
</comment>
<dbReference type="InterPro" id="IPR058303">
    <property type="entry name" value="DUF7990"/>
</dbReference>
<protein>
    <submittedName>
        <fullName evidence="1">Cory-CC-star protein</fullName>
    </submittedName>
</protein>
<dbReference type="Pfam" id="PF25952">
    <property type="entry name" value="DUF7990"/>
    <property type="match status" value="1"/>
</dbReference>
<gene>
    <name evidence="1" type="ORF">ACFQ5P_15620</name>
</gene>
<evidence type="ECO:0000313" key="1">
    <source>
        <dbReference type="EMBL" id="MFD1482724.1"/>
    </source>
</evidence>
<evidence type="ECO:0000313" key="2">
    <source>
        <dbReference type="Proteomes" id="UP001597302"/>
    </source>
</evidence>
<dbReference type="EMBL" id="JBHTOQ010000036">
    <property type="protein sequence ID" value="MFD1482724.1"/>
    <property type="molecule type" value="Genomic_DNA"/>
</dbReference>
<sequence length="89" mass="10488">MTGQQTSRWQAIAQGLAEYYRAPYRQLLARAARDRDDLFRLLVFSEALGIPNPATPYTLELMPLMWDDFHDWHRRMGMPHSPLDHIRCC</sequence>
<organism evidence="1 2">
    <name type="scientific">Paracoccus nototheniae</name>
    <dbReference type="NCBI Taxonomy" id="2489002"/>
    <lineage>
        <taxon>Bacteria</taxon>
        <taxon>Pseudomonadati</taxon>
        <taxon>Pseudomonadota</taxon>
        <taxon>Alphaproteobacteria</taxon>
        <taxon>Rhodobacterales</taxon>
        <taxon>Paracoccaceae</taxon>
        <taxon>Paracoccus</taxon>
    </lineage>
</organism>
<accession>A0ABW4DY98</accession>
<dbReference type="RefSeq" id="WP_131572468.1">
    <property type="nucleotide sequence ID" value="NZ_CBCSAJ010000001.1"/>
</dbReference>
<dbReference type="NCBIfam" id="NF041419">
    <property type="entry name" value="CC_star_Cory"/>
    <property type="match status" value="1"/>
</dbReference>
<proteinExistence type="predicted"/>
<reference evidence="2" key="1">
    <citation type="journal article" date="2019" name="Int. J. Syst. Evol. Microbiol.">
        <title>The Global Catalogue of Microorganisms (GCM) 10K type strain sequencing project: providing services to taxonomists for standard genome sequencing and annotation.</title>
        <authorList>
            <consortium name="The Broad Institute Genomics Platform"/>
            <consortium name="The Broad Institute Genome Sequencing Center for Infectious Disease"/>
            <person name="Wu L."/>
            <person name="Ma J."/>
        </authorList>
    </citation>
    <scope>NUCLEOTIDE SEQUENCE [LARGE SCALE GENOMIC DNA]</scope>
    <source>
        <strain evidence="2">CCM 8875</strain>
    </source>
</reference>